<proteinExistence type="predicted"/>
<reference evidence="1" key="2">
    <citation type="journal article" date="2015" name="Data Brief">
        <title>Shoot transcriptome of the giant reed, Arundo donax.</title>
        <authorList>
            <person name="Barrero R.A."/>
            <person name="Guerrero F.D."/>
            <person name="Moolhuijzen P."/>
            <person name="Goolsby J.A."/>
            <person name="Tidwell J."/>
            <person name="Bellgard S.E."/>
            <person name="Bellgard M.I."/>
        </authorList>
    </citation>
    <scope>NUCLEOTIDE SEQUENCE</scope>
    <source>
        <tissue evidence="1">Shoot tissue taken approximately 20 cm above the soil surface</tissue>
    </source>
</reference>
<name>A0A0A9ATC6_ARUDO</name>
<protein>
    <submittedName>
        <fullName evidence="1">Uncharacterized protein</fullName>
    </submittedName>
</protein>
<reference evidence="1" key="1">
    <citation type="submission" date="2014-09" db="EMBL/GenBank/DDBJ databases">
        <authorList>
            <person name="Magalhaes I.L.F."/>
            <person name="Oliveira U."/>
            <person name="Santos F.R."/>
            <person name="Vidigal T.H.D.A."/>
            <person name="Brescovit A.D."/>
            <person name="Santos A.J."/>
        </authorList>
    </citation>
    <scope>NUCLEOTIDE SEQUENCE</scope>
    <source>
        <tissue evidence="1">Shoot tissue taken approximately 20 cm above the soil surface</tissue>
    </source>
</reference>
<dbReference type="AlphaFoldDB" id="A0A0A9ATC6"/>
<evidence type="ECO:0000313" key="1">
    <source>
        <dbReference type="EMBL" id="JAD50362.1"/>
    </source>
</evidence>
<accession>A0A0A9ATC6</accession>
<sequence>MIYNKWYEQLTNNKSCGM</sequence>
<organism evidence="1">
    <name type="scientific">Arundo donax</name>
    <name type="common">Giant reed</name>
    <name type="synonym">Donax arundinaceus</name>
    <dbReference type="NCBI Taxonomy" id="35708"/>
    <lineage>
        <taxon>Eukaryota</taxon>
        <taxon>Viridiplantae</taxon>
        <taxon>Streptophyta</taxon>
        <taxon>Embryophyta</taxon>
        <taxon>Tracheophyta</taxon>
        <taxon>Spermatophyta</taxon>
        <taxon>Magnoliopsida</taxon>
        <taxon>Liliopsida</taxon>
        <taxon>Poales</taxon>
        <taxon>Poaceae</taxon>
        <taxon>PACMAD clade</taxon>
        <taxon>Arundinoideae</taxon>
        <taxon>Arundineae</taxon>
        <taxon>Arundo</taxon>
    </lineage>
</organism>
<dbReference type="EMBL" id="GBRH01247533">
    <property type="protein sequence ID" value="JAD50362.1"/>
    <property type="molecule type" value="Transcribed_RNA"/>
</dbReference>